<evidence type="ECO:0000313" key="3">
    <source>
        <dbReference type="EMBL" id="TRO16576.1"/>
    </source>
</evidence>
<protein>
    <submittedName>
        <fullName evidence="3">Uncharacterized protein</fullName>
    </submittedName>
</protein>
<accession>A0ABD7RTQ5</accession>
<sequence length="184" mass="20398">MKADRTDAPEWLTSRPRKRGNAGAIIAGVLGTVVTLGALNVAGQVFLQTTVKNLAENRQQPKPKPIAEITRAEPAPSKDWQRIVEEQEQVRRDAMSQQQPEQPIGSDSPAVKQTVFNDQNYTPRGADNVLSLGGSYQPVEQEKPAGKVRVTVIKETKDQTCWPLKEGSIERRNCKSHVGLNYRD</sequence>
<keyword evidence="2" id="KW-0472">Membrane</keyword>
<keyword evidence="2" id="KW-0812">Transmembrane</keyword>
<feature type="compositionally biased region" description="Basic and acidic residues" evidence="1">
    <location>
        <begin position="79"/>
        <end position="94"/>
    </location>
</feature>
<name>A0ABD7RTQ5_ECTME</name>
<organism evidence="3 4">
    <name type="scientific">Ectopseudomonas mendocina</name>
    <name type="common">Pseudomonas mendocina</name>
    <dbReference type="NCBI Taxonomy" id="300"/>
    <lineage>
        <taxon>Bacteria</taxon>
        <taxon>Pseudomonadati</taxon>
        <taxon>Pseudomonadota</taxon>
        <taxon>Gammaproteobacteria</taxon>
        <taxon>Pseudomonadales</taxon>
        <taxon>Pseudomonadaceae</taxon>
        <taxon>Ectopseudomonas</taxon>
    </lineage>
</organism>
<evidence type="ECO:0000313" key="4">
    <source>
        <dbReference type="Proteomes" id="UP000317327"/>
    </source>
</evidence>
<feature type="region of interest" description="Disordered" evidence="1">
    <location>
        <begin position="56"/>
        <end position="111"/>
    </location>
</feature>
<proteinExistence type="predicted"/>
<feature type="transmembrane region" description="Helical" evidence="2">
    <location>
        <begin position="21"/>
        <end position="47"/>
    </location>
</feature>
<dbReference type="Proteomes" id="UP000317327">
    <property type="component" value="Unassembled WGS sequence"/>
</dbReference>
<dbReference type="AlphaFoldDB" id="A0ABD7RTQ5"/>
<evidence type="ECO:0000256" key="1">
    <source>
        <dbReference type="SAM" id="MobiDB-lite"/>
    </source>
</evidence>
<dbReference type="RefSeq" id="WP_143502076.1">
    <property type="nucleotide sequence ID" value="NZ_SCFV01000007.1"/>
</dbReference>
<evidence type="ECO:0000256" key="2">
    <source>
        <dbReference type="SAM" id="Phobius"/>
    </source>
</evidence>
<gene>
    <name evidence="3" type="ORF">EQ836_14915</name>
</gene>
<dbReference type="EMBL" id="SCFV01000007">
    <property type="protein sequence ID" value="TRO16576.1"/>
    <property type="molecule type" value="Genomic_DNA"/>
</dbReference>
<keyword evidence="2" id="KW-1133">Transmembrane helix</keyword>
<reference evidence="3 4" key="1">
    <citation type="submission" date="2019-01" db="EMBL/GenBank/DDBJ databases">
        <title>Whole genome shotgun sequencing of Pseudomonas spp. isolated by its ability to degrade furfural.</title>
        <authorList>
            <person name="Donoso R."/>
            <person name="Farkas C."/>
            <person name="Villegas P."/>
            <person name="Gonzales-Toro F."/>
            <person name="Guajardo-Parra M."/>
            <person name="Araya-Nail M."/>
            <person name="Morgante V."/>
            <person name="Perez-Pantoja D."/>
        </authorList>
    </citation>
    <scope>NUCLEOTIDE SEQUENCE [LARGE SCALE GENOMIC DNA]</scope>
    <source>
        <strain evidence="3 4">VN231</strain>
    </source>
</reference>
<comment type="caution">
    <text evidence="3">The sequence shown here is derived from an EMBL/GenBank/DDBJ whole genome shotgun (WGS) entry which is preliminary data.</text>
</comment>